<comment type="caution">
    <text evidence="1">The sequence shown here is derived from an EMBL/GenBank/DDBJ whole genome shotgun (WGS) entry which is preliminary data.</text>
</comment>
<dbReference type="Pfam" id="PF12974">
    <property type="entry name" value="Phosphonate-bd"/>
    <property type="match status" value="1"/>
</dbReference>
<dbReference type="RefSeq" id="WP_190480317.1">
    <property type="nucleotide sequence ID" value="NZ_JACOFT010000005.1"/>
</dbReference>
<dbReference type="SUPFAM" id="SSF53850">
    <property type="entry name" value="Periplasmic binding protein-like II"/>
    <property type="match status" value="1"/>
</dbReference>
<proteinExistence type="predicted"/>
<keyword evidence="2" id="KW-1185">Reference proteome</keyword>
<reference evidence="1 2" key="1">
    <citation type="submission" date="2020-08" db="EMBL/GenBank/DDBJ databases">
        <title>Novel species isolated from subtropical streams in China.</title>
        <authorList>
            <person name="Lu H."/>
        </authorList>
    </citation>
    <scope>NUCLEOTIDE SEQUENCE [LARGE SCALE GENOMIC DNA]</scope>
    <source>
        <strain evidence="1 2">CCTCC AB 2015119</strain>
    </source>
</reference>
<accession>A0ABR6XIP9</accession>
<organism evidence="1 2">
    <name type="scientific">Undibacterium aquatile</name>
    <dbReference type="NCBI Taxonomy" id="1537398"/>
    <lineage>
        <taxon>Bacteria</taxon>
        <taxon>Pseudomonadati</taxon>
        <taxon>Pseudomonadota</taxon>
        <taxon>Betaproteobacteria</taxon>
        <taxon>Burkholderiales</taxon>
        <taxon>Oxalobacteraceae</taxon>
        <taxon>Undibacterium</taxon>
    </lineage>
</organism>
<protein>
    <submittedName>
        <fullName evidence="1">PhnD/SsuA/transferrin family substrate-binding protein</fullName>
    </submittedName>
</protein>
<gene>
    <name evidence="1" type="ORF">H8K26_13795</name>
</gene>
<dbReference type="EMBL" id="JACOFT010000005">
    <property type="protein sequence ID" value="MBC3812515.1"/>
    <property type="molecule type" value="Genomic_DNA"/>
</dbReference>
<dbReference type="Proteomes" id="UP000637632">
    <property type="component" value="Unassembled WGS sequence"/>
</dbReference>
<sequence>MSLNSISIAAPVTGPALRLLVQEGTSSSGESEYSSKKYQQLATVLGTYLKREIQVTGLSPLRQYDADAIRQGDILIARPNAVAGMAIQTLGFVPVVALDSGIKSQMTLVGPASLKKNFKSPDELKKLRFAMPPADSEVTRQALRLLAGMGFKPETSNVYNVQLQATIPFALENKLADVGVVKSDSTVAPKLAAAGYVVLAEGEKAAPWVMLANKKLGAELIDQIRVAMTGMMSNAEHKAALQGIRVQNVVEADPQPYVNAYNRYNGK</sequence>
<evidence type="ECO:0000313" key="2">
    <source>
        <dbReference type="Proteomes" id="UP000637632"/>
    </source>
</evidence>
<evidence type="ECO:0000313" key="1">
    <source>
        <dbReference type="EMBL" id="MBC3812515.1"/>
    </source>
</evidence>
<name>A0ABR6XIP9_9BURK</name>